<reference evidence="2 3" key="1">
    <citation type="journal article" date="2015" name="Stand. Genomic Sci.">
        <title>Genomic Encyclopedia of Bacterial and Archaeal Type Strains, Phase III: the genomes of soil and plant-associated and newly described type strains.</title>
        <authorList>
            <person name="Whitman W.B."/>
            <person name="Woyke T."/>
            <person name="Klenk H.P."/>
            <person name="Zhou Y."/>
            <person name="Lilburn T.G."/>
            <person name="Beck B.J."/>
            <person name="De Vos P."/>
            <person name="Vandamme P."/>
            <person name="Eisen J.A."/>
            <person name="Garrity G."/>
            <person name="Hugenholtz P."/>
            <person name="Kyrpides N.C."/>
        </authorList>
    </citation>
    <scope>NUCLEOTIDE SEQUENCE [LARGE SCALE GENOMIC DNA]</scope>
    <source>
        <strain evidence="2 3">CGMCC 1.10948</strain>
    </source>
</reference>
<dbReference type="PANTHER" id="PTHR30367">
    <property type="entry name" value="P-HYDROXYBENZOIC ACID EFFLUX PUMP SUBUNIT AAEA-RELATED"/>
    <property type="match status" value="1"/>
</dbReference>
<dbReference type="Gene3D" id="2.40.50.100">
    <property type="match status" value="1"/>
</dbReference>
<proteinExistence type="predicted"/>
<protein>
    <submittedName>
        <fullName evidence="2">Multidrug resistance efflux pump</fullName>
    </submittedName>
</protein>
<dbReference type="Gene3D" id="1.10.287.470">
    <property type="entry name" value="Helix hairpin bin"/>
    <property type="match status" value="1"/>
</dbReference>
<dbReference type="OrthoDB" id="7929252at2"/>
<keyword evidence="1" id="KW-0175">Coiled coil</keyword>
<comment type="caution">
    <text evidence="2">The sequence shown here is derived from an EMBL/GenBank/DDBJ whole genome shotgun (WGS) entry which is preliminary data.</text>
</comment>
<keyword evidence="3" id="KW-1185">Reference proteome</keyword>
<evidence type="ECO:0000313" key="2">
    <source>
        <dbReference type="EMBL" id="TWI68821.1"/>
    </source>
</evidence>
<organism evidence="2 3">
    <name type="scientific">Bradyrhizobium huanghuaihaiense</name>
    <dbReference type="NCBI Taxonomy" id="990078"/>
    <lineage>
        <taxon>Bacteria</taxon>
        <taxon>Pseudomonadati</taxon>
        <taxon>Pseudomonadota</taxon>
        <taxon>Alphaproteobacteria</taxon>
        <taxon>Hyphomicrobiales</taxon>
        <taxon>Nitrobacteraceae</taxon>
        <taxon>Bradyrhizobium</taxon>
    </lineage>
</organism>
<dbReference type="SUPFAM" id="SSF111369">
    <property type="entry name" value="HlyD-like secretion proteins"/>
    <property type="match status" value="2"/>
</dbReference>
<dbReference type="RefSeq" id="WP_018641916.1">
    <property type="nucleotide sequence ID" value="NZ_VLLA01000009.1"/>
</dbReference>
<feature type="coiled-coil region" evidence="1">
    <location>
        <begin position="114"/>
        <end position="162"/>
    </location>
</feature>
<dbReference type="InterPro" id="IPR050393">
    <property type="entry name" value="MFP_Efflux_Pump"/>
</dbReference>
<evidence type="ECO:0000256" key="1">
    <source>
        <dbReference type="SAM" id="Coils"/>
    </source>
</evidence>
<dbReference type="AlphaFoldDB" id="A0A562RID9"/>
<name>A0A562RID9_9BRAD</name>
<accession>A0A562RID9</accession>
<gene>
    <name evidence="2" type="ORF">IQ16_04014</name>
</gene>
<evidence type="ECO:0000313" key="3">
    <source>
        <dbReference type="Proteomes" id="UP000316291"/>
    </source>
</evidence>
<sequence length="410" mass="44699">MFELMFCSLLTILPDYLYRRYVQGKRFGKEITFFSVWYELRWGITGCLMLTVSLITMIFYFHPSTSSATLYFRTVPILPEGSGRVAEVKVGFSAPVKKGDVLFTLDSSKQQAAVETAKRKVAEVDAAMQTAQADVVKAEAQIGEAKANYQQAKDELDVKTELQRRNPGIVPQRDIEKLQVLVDQRQSGVDAATAAKQSASLQVSTLLPAQKASAEAALDQAQVDLDKTIIHAGVDGRVEQFLVRPGDVVNQLMRPAGVLIPEEAGRKVLQAGFGQIEAQVMKTGMVAEATCVSRPWVIIPMVITTVQDYIAAGQFRSGEQLLEAQNAVRPGTILVYLEPLYKGGLEGVTPGSSCVVNAYTSNHEEISAKDTPTSRKIALHVVDGVGLVHAMLLRIQALLLPIQTLVLSGH</sequence>
<dbReference type="Proteomes" id="UP000316291">
    <property type="component" value="Unassembled WGS sequence"/>
</dbReference>
<dbReference type="EMBL" id="VLLA01000009">
    <property type="protein sequence ID" value="TWI68821.1"/>
    <property type="molecule type" value="Genomic_DNA"/>
</dbReference>
<dbReference type="PANTHER" id="PTHR30367:SF12">
    <property type="entry name" value="P-HYDROXYBENZOIC ACID EFFLUX PUMP SUBUNIT AAEA"/>
    <property type="match status" value="1"/>
</dbReference>